<evidence type="ECO:0000313" key="3">
    <source>
        <dbReference type="Proteomes" id="UP001196413"/>
    </source>
</evidence>
<evidence type="ECO:0000256" key="1">
    <source>
        <dbReference type="SAM" id="Coils"/>
    </source>
</evidence>
<comment type="caution">
    <text evidence="2">The sequence shown here is derived from an EMBL/GenBank/DDBJ whole genome shotgun (WGS) entry which is preliminary data.</text>
</comment>
<feature type="coiled-coil region" evidence="1">
    <location>
        <begin position="146"/>
        <end position="180"/>
    </location>
</feature>
<sequence>MTDLFDENDINRQLREALKKGEAKVIELAKTLAEVESQREHFREMKERAEASRERAENERETMATELRKVKLELGLQHTLEVEINQLRTDKERLEKKVFYLNENLREIHLDYRAELAQIARQIGEKKHKDVTGEEMYNIDKRKAQIAQLNSESRSTKWKLEELQHENKALRKEVSAGIVREFKTSNENKKLRGGLLEALARFERYKSEAERSKGMCKEMAEQLGSNEERICKLEQKVMNLGEVFKEKEKLDAYLQSQIKTKDMPKLS</sequence>
<proteinExistence type="predicted"/>
<evidence type="ECO:0000313" key="2">
    <source>
        <dbReference type="EMBL" id="KAJ1357073.1"/>
    </source>
</evidence>
<organism evidence="2 3">
    <name type="scientific">Parelaphostrongylus tenuis</name>
    <name type="common">Meningeal worm</name>
    <dbReference type="NCBI Taxonomy" id="148309"/>
    <lineage>
        <taxon>Eukaryota</taxon>
        <taxon>Metazoa</taxon>
        <taxon>Ecdysozoa</taxon>
        <taxon>Nematoda</taxon>
        <taxon>Chromadorea</taxon>
        <taxon>Rhabditida</taxon>
        <taxon>Rhabditina</taxon>
        <taxon>Rhabditomorpha</taxon>
        <taxon>Strongyloidea</taxon>
        <taxon>Metastrongylidae</taxon>
        <taxon>Parelaphostrongylus</taxon>
    </lineage>
</organism>
<feature type="coiled-coil region" evidence="1">
    <location>
        <begin position="11"/>
        <end position="122"/>
    </location>
</feature>
<name>A0AAD5QM10_PARTN</name>
<reference evidence="2" key="1">
    <citation type="submission" date="2021-06" db="EMBL/GenBank/DDBJ databases">
        <title>Parelaphostrongylus tenuis whole genome reference sequence.</title>
        <authorList>
            <person name="Garwood T.J."/>
            <person name="Larsen P.A."/>
            <person name="Fountain-Jones N.M."/>
            <person name="Garbe J.R."/>
            <person name="Macchietto M.G."/>
            <person name="Kania S.A."/>
            <person name="Gerhold R.W."/>
            <person name="Richards J.E."/>
            <person name="Wolf T.M."/>
        </authorList>
    </citation>
    <scope>NUCLEOTIDE SEQUENCE</scope>
    <source>
        <strain evidence="2">MNPRO001-30</strain>
        <tissue evidence="2">Meninges</tissue>
    </source>
</reference>
<dbReference type="EMBL" id="JAHQIW010003028">
    <property type="protein sequence ID" value="KAJ1357073.1"/>
    <property type="molecule type" value="Genomic_DNA"/>
</dbReference>
<dbReference type="AlphaFoldDB" id="A0AAD5QM10"/>
<keyword evidence="3" id="KW-1185">Reference proteome</keyword>
<gene>
    <name evidence="2" type="ORF">KIN20_015101</name>
</gene>
<accession>A0AAD5QM10</accession>
<protein>
    <submittedName>
        <fullName evidence="2">Uncharacterized protein</fullName>
    </submittedName>
</protein>
<keyword evidence="1" id="KW-0175">Coiled coil</keyword>
<dbReference type="Proteomes" id="UP001196413">
    <property type="component" value="Unassembled WGS sequence"/>
</dbReference>